<dbReference type="PANTHER" id="PTHR10910:SF62">
    <property type="entry name" value="AT07585P-RELATED"/>
    <property type="match status" value="1"/>
</dbReference>
<comment type="caution">
    <text evidence="5">The sequence shown here is derived from an EMBL/GenBank/DDBJ whole genome shotgun (WGS) entry which is preliminary data.</text>
</comment>
<feature type="domain" description="DRBM" evidence="3">
    <location>
        <begin position="194"/>
        <end position="260"/>
    </location>
</feature>
<dbReference type="Gene3D" id="3.30.160.20">
    <property type="match status" value="2"/>
</dbReference>
<feature type="domain" description="A to I editase" evidence="4">
    <location>
        <begin position="331"/>
        <end position="624"/>
    </location>
</feature>
<dbReference type="Pfam" id="PF00035">
    <property type="entry name" value="dsrm"/>
    <property type="match status" value="2"/>
</dbReference>
<accession>A0ABQ9EQF5</accession>
<sequence>MMFYMWLNRYWRSGFYLQPEENVVAQGNTSMLGKRKSDSLNGAGGKRRKSHGPPIPKNALMQLNELKPGLEFKFHSQSGPVHAPIFSMTVEVNGETYEGSGTSKKKAKLDAAEKALKSFVQFSNPSEAHKAMGRQLVNADFTSDNAEGAATSVLFNAFDVSKEDGEDVTITTEQNGTTNMPKRKKVVNVPEKTDGKNPLMILNEMRPGLKYEFESEQGESHSKKFVMSVVVDNEKFEGSGRNKKIAKARAAQAALQKIFQLQFKNLPGTEPMPAECANNVPGDLANLVSRLIMEKFSELTDGMTSAYARRKVLAGIVMTTGESTEGAQVICVTTGTKSINGEYMSDKGFAVNDCHAEIISRRSLLRFLYTELEKHLSDNPEVKKSSIFERREEQGGYKLKDNVFFHLYISTAPCGDSRIFSPHEKVTEEPGDRHPNRNSRGQLRTKIESGEGTIPVSSQITQTWDGILEGGRLLTMSCSDKIARWNVLGVQEGIEDIFLPFRLNKPYLSGISNPESRQPGKAPSFAVNWCVGDAGLEIINTMTGKTEQGEKSRLCKYEFFRRFTRLYGSLPCFTAQTVSERPKQYQEAKNSVMDYQLTKAQLFKAFQKASFGCWVKKPIEQDQFELID</sequence>
<feature type="region of interest" description="Disordered" evidence="2">
    <location>
        <begin position="29"/>
        <end position="55"/>
    </location>
</feature>
<feature type="domain" description="DRBM" evidence="3">
    <location>
        <begin position="55"/>
        <end position="121"/>
    </location>
</feature>
<evidence type="ECO:0000259" key="4">
    <source>
        <dbReference type="PROSITE" id="PS50141"/>
    </source>
</evidence>
<evidence type="ECO:0000256" key="1">
    <source>
        <dbReference type="PROSITE-ProRule" id="PRU00266"/>
    </source>
</evidence>
<dbReference type="SMART" id="SM00358">
    <property type="entry name" value="DSRM"/>
    <property type="match status" value="2"/>
</dbReference>
<reference evidence="5 6" key="1">
    <citation type="submission" date="2022-12" db="EMBL/GenBank/DDBJ databases">
        <title>Chromosome-level genome of Tegillarca granosa.</title>
        <authorList>
            <person name="Kim J."/>
        </authorList>
    </citation>
    <scope>NUCLEOTIDE SEQUENCE [LARGE SCALE GENOMIC DNA]</scope>
    <source>
        <strain evidence="5">Teg-2019</strain>
        <tissue evidence="5">Adductor muscle</tissue>
    </source>
</reference>
<proteinExistence type="predicted"/>
<keyword evidence="1" id="KW-0694">RNA-binding</keyword>
<dbReference type="PROSITE" id="PS50141">
    <property type="entry name" value="A_DEAMIN_EDITASE"/>
    <property type="match status" value="1"/>
</dbReference>
<evidence type="ECO:0000313" key="5">
    <source>
        <dbReference type="EMBL" id="KAJ8307476.1"/>
    </source>
</evidence>
<evidence type="ECO:0000313" key="6">
    <source>
        <dbReference type="Proteomes" id="UP001217089"/>
    </source>
</evidence>
<dbReference type="PANTHER" id="PTHR10910">
    <property type="entry name" value="EUKARYOTE SPECIFIC DSRNA BINDING PROTEIN"/>
    <property type="match status" value="1"/>
</dbReference>
<organism evidence="5 6">
    <name type="scientific">Tegillarca granosa</name>
    <name type="common">Malaysian cockle</name>
    <name type="synonym">Anadara granosa</name>
    <dbReference type="NCBI Taxonomy" id="220873"/>
    <lineage>
        <taxon>Eukaryota</taxon>
        <taxon>Metazoa</taxon>
        <taxon>Spiralia</taxon>
        <taxon>Lophotrochozoa</taxon>
        <taxon>Mollusca</taxon>
        <taxon>Bivalvia</taxon>
        <taxon>Autobranchia</taxon>
        <taxon>Pteriomorphia</taxon>
        <taxon>Arcoida</taxon>
        <taxon>Arcoidea</taxon>
        <taxon>Arcidae</taxon>
        <taxon>Tegillarca</taxon>
    </lineage>
</organism>
<dbReference type="InterPro" id="IPR002466">
    <property type="entry name" value="A_deamin"/>
</dbReference>
<dbReference type="EMBL" id="JARBDR010000793">
    <property type="protein sequence ID" value="KAJ8307476.1"/>
    <property type="molecule type" value="Genomic_DNA"/>
</dbReference>
<evidence type="ECO:0000256" key="2">
    <source>
        <dbReference type="SAM" id="MobiDB-lite"/>
    </source>
</evidence>
<dbReference type="PROSITE" id="PS50137">
    <property type="entry name" value="DS_RBD"/>
    <property type="match status" value="2"/>
</dbReference>
<dbReference type="SUPFAM" id="SSF54768">
    <property type="entry name" value="dsRNA-binding domain-like"/>
    <property type="match status" value="2"/>
</dbReference>
<feature type="compositionally biased region" description="Basic and acidic residues" evidence="2">
    <location>
        <begin position="421"/>
        <end position="435"/>
    </location>
</feature>
<gene>
    <name evidence="5" type="ORF">KUTeg_015560</name>
</gene>
<protein>
    <recommendedName>
        <fullName evidence="7">Double-stranded RNA-specific editase 1</fullName>
    </recommendedName>
</protein>
<name>A0ABQ9EQF5_TEGGR</name>
<evidence type="ECO:0008006" key="7">
    <source>
        <dbReference type="Google" id="ProtNLM"/>
    </source>
</evidence>
<dbReference type="Pfam" id="PF02137">
    <property type="entry name" value="A_deamin"/>
    <property type="match status" value="2"/>
</dbReference>
<evidence type="ECO:0000259" key="3">
    <source>
        <dbReference type="PROSITE" id="PS50137"/>
    </source>
</evidence>
<dbReference type="Proteomes" id="UP001217089">
    <property type="component" value="Unassembled WGS sequence"/>
</dbReference>
<feature type="region of interest" description="Disordered" evidence="2">
    <location>
        <begin position="419"/>
        <end position="442"/>
    </location>
</feature>
<keyword evidence="6" id="KW-1185">Reference proteome</keyword>
<dbReference type="SMART" id="SM00552">
    <property type="entry name" value="ADEAMc"/>
    <property type="match status" value="1"/>
</dbReference>
<dbReference type="InterPro" id="IPR014720">
    <property type="entry name" value="dsRBD_dom"/>
</dbReference>